<dbReference type="InterPro" id="IPR001494">
    <property type="entry name" value="Importin-beta_N"/>
</dbReference>
<dbReference type="FunFam" id="1.25.10.10:FF:000028">
    <property type="entry name" value="Transportin-1 isoform 1"/>
    <property type="match status" value="1"/>
</dbReference>
<dbReference type="Proteomes" id="UP001211065">
    <property type="component" value="Unassembled WGS sequence"/>
</dbReference>
<evidence type="ECO:0000256" key="9">
    <source>
        <dbReference type="SAM" id="MobiDB-lite"/>
    </source>
</evidence>
<evidence type="ECO:0000256" key="4">
    <source>
        <dbReference type="ARBA" id="ARBA00022490"/>
    </source>
</evidence>
<organism evidence="11 12">
    <name type="scientific">Clydaea vesicula</name>
    <dbReference type="NCBI Taxonomy" id="447962"/>
    <lineage>
        <taxon>Eukaryota</taxon>
        <taxon>Fungi</taxon>
        <taxon>Fungi incertae sedis</taxon>
        <taxon>Chytridiomycota</taxon>
        <taxon>Chytridiomycota incertae sedis</taxon>
        <taxon>Chytridiomycetes</taxon>
        <taxon>Lobulomycetales</taxon>
        <taxon>Lobulomycetaceae</taxon>
        <taxon>Clydaea</taxon>
    </lineage>
</organism>
<keyword evidence="12" id="KW-1185">Reference proteome</keyword>
<comment type="similarity">
    <text evidence="8">Belongs to the importin beta family. Importin beta-2 subfamily.</text>
</comment>
<feature type="region of interest" description="Disordered" evidence="9">
    <location>
        <begin position="328"/>
        <end position="368"/>
    </location>
</feature>
<evidence type="ECO:0000256" key="7">
    <source>
        <dbReference type="ARBA" id="ARBA00023242"/>
    </source>
</evidence>
<dbReference type="GO" id="GO:0005737">
    <property type="term" value="C:cytoplasm"/>
    <property type="evidence" value="ECO:0007669"/>
    <property type="project" value="UniProtKB-SubCell"/>
</dbReference>
<sequence length="882" mass="99563">MNFTPNQDGLQQLIQVLLCFKSLDNQVQRSAVDKLNAFNSEVPDYFCYLAYIFANMPDTDPYLRSLAGTQLKNSLQPNFALIAPQVIAYVKECVVKSIMDAEDSIKNISATLVTTIYTQDKWPEVIPHLINFFEHPDVKIRETCFSAINLICEDSTQSVGSSELVTPLVQKLIQNMANPSVKIRRLSLNSCNQFILVKSPGFSNLMPQFVQALYQRTQDPDPEVRKYVCQSFVMIAEVNIDILMPEIENLINFILHVCGDADEDVAREACEFWLVAAEHSIDRFELEPLLPRLLPVLLKGMVYSENDMTLLTGNSNDEDVIDRDQDFKPRHHRSQLHASGKPEQAPPKEEPRGDFDEDDDDDYDDDDEVEEWNLRKCSAAALDVISTITENEMLPHLLPLLTEQLNSTDWKNREAGILALGAIADGCNGMNAHLPGVLPVLVKTLKDPVPLVRSITCWTIGRYSRWTVTIPENVNKNEFLQQYFAPVLSGVNGNKKVQEAACRRSWNRTYTIYRTYTSNSFLCLSKIPSTLADAVKGSLNEKRYIDLIMPPLLQKYELLREDPQHIFSLMECLSSMAEALGPGFSPFVIPIWGYCLQLISHTLHMWQLHSQNPDDYQDVDKDYIIISLDLMSSICNGMGNQAEAFVSRNFPPSPPLIPLLFACLKDVSAEVRQSAYALLGDLALSAFNYVKPSMPQIMPLLIQQIDPNVESALSSACNNAAWAGGEIALHMKEEMTPYVGPLLERLVPLLKNEKVTLKALNENAAITIGRLGYILPDMVAPHLEHFIQPWCLNLGVIRDNLEKESAFLGMCKMIEKNPNGVGDKLVYFCDAVVRWNKPSQDLNNFFAKILHGFKQLAGEQWEQILSGYPNYIQQKLKERYGV</sequence>
<evidence type="ECO:0000259" key="10">
    <source>
        <dbReference type="Pfam" id="PF03810"/>
    </source>
</evidence>
<dbReference type="GO" id="GO:0006606">
    <property type="term" value="P:protein import into nucleus"/>
    <property type="evidence" value="ECO:0007669"/>
    <property type="project" value="InterPro"/>
</dbReference>
<feature type="domain" description="Importin N-terminal" evidence="10">
    <location>
        <begin position="33"/>
        <end position="99"/>
    </location>
</feature>
<keyword evidence="6" id="KW-0653">Protein transport</keyword>
<evidence type="ECO:0000256" key="5">
    <source>
        <dbReference type="ARBA" id="ARBA00022737"/>
    </source>
</evidence>
<evidence type="ECO:0000256" key="8">
    <source>
        <dbReference type="ARBA" id="ARBA00038423"/>
    </source>
</evidence>
<accession>A0AAD5U5K9</accession>
<feature type="compositionally biased region" description="Acidic residues" evidence="9">
    <location>
        <begin position="355"/>
        <end position="368"/>
    </location>
</feature>
<keyword evidence="4" id="KW-0963">Cytoplasm</keyword>
<evidence type="ECO:0000256" key="6">
    <source>
        <dbReference type="ARBA" id="ARBA00022927"/>
    </source>
</evidence>
<evidence type="ECO:0000313" key="11">
    <source>
        <dbReference type="EMBL" id="KAJ3225232.1"/>
    </source>
</evidence>
<dbReference type="InterPro" id="IPR011989">
    <property type="entry name" value="ARM-like"/>
</dbReference>
<dbReference type="GO" id="GO:0031267">
    <property type="term" value="F:small GTPase binding"/>
    <property type="evidence" value="ECO:0007669"/>
    <property type="project" value="InterPro"/>
</dbReference>
<dbReference type="Pfam" id="PF12755">
    <property type="entry name" value="Vac14_Fab1_bd"/>
    <property type="match status" value="1"/>
</dbReference>
<evidence type="ECO:0000256" key="3">
    <source>
        <dbReference type="ARBA" id="ARBA00022448"/>
    </source>
</evidence>
<keyword evidence="5" id="KW-0677">Repeat</keyword>
<keyword evidence="3" id="KW-0813">Transport</keyword>
<dbReference type="GO" id="GO:0031981">
    <property type="term" value="C:nuclear lumen"/>
    <property type="evidence" value="ECO:0007669"/>
    <property type="project" value="UniProtKB-ARBA"/>
</dbReference>
<dbReference type="Pfam" id="PF03810">
    <property type="entry name" value="IBN_N"/>
    <property type="match status" value="1"/>
</dbReference>
<dbReference type="InterPro" id="IPR040122">
    <property type="entry name" value="Importin_beta"/>
</dbReference>
<gene>
    <name evidence="11" type="ORF">HK099_007150</name>
</gene>
<comment type="subcellular location">
    <subcellularLocation>
        <location evidence="2">Cytoplasm</location>
    </subcellularLocation>
    <subcellularLocation>
        <location evidence="1">Nucleus</location>
    </subcellularLocation>
</comment>
<reference evidence="11" key="1">
    <citation type="submission" date="2020-05" db="EMBL/GenBank/DDBJ databases">
        <title>Phylogenomic resolution of chytrid fungi.</title>
        <authorList>
            <person name="Stajich J.E."/>
            <person name="Amses K."/>
            <person name="Simmons R."/>
            <person name="Seto K."/>
            <person name="Myers J."/>
            <person name="Bonds A."/>
            <person name="Quandt C.A."/>
            <person name="Barry K."/>
            <person name="Liu P."/>
            <person name="Grigoriev I."/>
            <person name="Longcore J.E."/>
            <person name="James T.Y."/>
        </authorList>
    </citation>
    <scope>NUCLEOTIDE SEQUENCE</scope>
    <source>
        <strain evidence="11">JEL0476</strain>
    </source>
</reference>
<evidence type="ECO:0000256" key="1">
    <source>
        <dbReference type="ARBA" id="ARBA00004123"/>
    </source>
</evidence>
<dbReference type="Gene3D" id="1.25.10.10">
    <property type="entry name" value="Leucine-rich Repeat Variant"/>
    <property type="match status" value="2"/>
</dbReference>
<dbReference type="Pfam" id="PF13513">
    <property type="entry name" value="HEAT_EZ"/>
    <property type="match status" value="1"/>
</dbReference>
<dbReference type="InterPro" id="IPR016024">
    <property type="entry name" value="ARM-type_fold"/>
</dbReference>
<dbReference type="AlphaFoldDB" id="A0AAD5U5K9"/>
<evidence type="ECO:0000256" key="2">
    <source>
        <dbReference type="ARBA" id="ARBA00004496"/>
    </source>
</evidence>
<dbReference type="PANTHER" id="PTHR10527">
    <property type="entry name" value="IMPORTIN BETA"/>
    <property type="match status" value="1"/>
</dbReference>
<dbReference type="EMBL" id="JADGJW010000067">
    <property type="protein sequence ID" value="KAJ3225232.1"/>
    <property type="molecule type" value="Genomic_DNA"/>
</dbReference>
<evidence type="ECO:0000313" key="12">
    <source>
        <dbReference type="Proteomes" id="UP001211065"/>
    </source>
</evidence>
<proteinExistence type="inferred from homology"/>
<protein>
    <recommendedName>
        <fullName evidence="10">Importin N-terminal domain-containing protein</fullName>
    </recommendedName>
</protein>
<dbReference type="SUPFAM" id="SSF48371">
    <property type="entry name" value="ARM repeat"/>
    <property type="match status" value="1"/>
</dbReference>
<keyword evidence="7" id="KW-0539">Nucleus</keyword>
<comment type="caution">
    <text evidence="11">The sequence shown here is derived from an EMBL/GenBank/DDBJ whole genome shotgun (WGS) entry which is preliminary data.</text>
</comment>
<name>A0AAD5U5K9_9FUNG</name>